<gene>
    <name evidence="9" type="ORF">E6C64_00255</name>
</gene>
<evidence type="ECO:0000313" key="9">
    <source>
        <dbReference type="EMBL" id="THG32848.1"/>
    </source>
</evidence>
<evidence type="ECO:0000256" key="4">
    <source>
        <dbReference type="ARBA" id="ARBA00023002"/>
    </source>
</evidence>
<comment type="similarity">
    <text evidence="6">Belongs to the DyP-type peroxidase family.</text>
</comment>
<dbReference type="InterPro" id="IPR011008">
    <property type="entry name" value="Dimeric_a/b-barrel"/>
</dbReference>
<dbReference type="PROSITE" id="PS51404">
    <property type="entry name" value="DYP_PEROXIDASE"/>
    <property type="match status" value="1"/>
</dbReference>
<dbReference type="PANTHER" id="PTHR30521:SF0">
    <property type="entry name" value="DYP-TYPE PEROXIDASE FAMILY PROTEIN"/>
    <property type="match status" value="1"/>
</dbReference>
<evidence type="ECO:0000259" key="8">
    <source>
        <dbReference type="Pfam" id="PF20628"/>
    </source>
</evidence>
<dbReference type="RefSeq" id="WP_136426340.1">
    <property type="nucleotide sequence ID" value="NZ_SSSM01000001.1"/>
</dbReference>
<dbReference type="SUPFAM" id="SSF54909">
    <property type="entry name" value="Dimeric alpha+beta barrel"/>
    <property type="match status" value="1"/>
</dbReference>
<reference evidence="9 10" key="1">
    <citation type="submission" date="2019-04" db="EMBL/GenBank/DDBJ databases">
        <authorList>
            <person name="Jiang L."/>
        </authorList>
    </citation>
    <scope>NUCLEOTIDE SEQUENCE [LARGE SCALE GENOMIC DNA]</scope>
    <source>
        <strain evidence="9 10">YIM 131853</strain>
    </source>
</reference>
<evidence type="ECO:0000259" key="7">
    <source>
        <dbReference type="Pfam" id="PF04261"/>
    </source>
</evidence>
<protein>
    <submittedName>
        <fullName evidence="9">Dyp-type peroxidase</fullName>
    </submittedName>
</protein>
<dbReference type="NCBIfam" id="TIGR01413">
    <property type="entry name" value="Dyp_perox_fam"/>
    <property type="match status" value="1"/>
</dbReference>
<dbReference type="InterPro" id="IPR048328">
    <property type="entry name" value="Dyp_perox_C"/>
</dbReference>
<evidence type="ECO:0000256" key="3">
    <source>
        <dbReference type="ARBA" id="ARBA00022723"/>
    </source>
</evidence>
<name>A0A4S4FRB9_9MICO</name>
<evidence type="ECO:0000256" key="5">
    <source>
        <dbReference type="ARBA" id="ARBA00023004"/>
    </source>
</evidence>
<dbReference type="OrthoDB" id="3251355at2"/>
<dbReference type="Pfam" id="PF20628">
    <property type="entry name" value="Dyp_perox_C"/>
    <property type="match status" value="1"/>
</dbReference>
<dbReference type="Pfam" id="PF04261">
    <property type="entry name" value="Dyp_perox_N"/>
    <property type="match status" value="1"/>
</dbReference>
<evidence type="ECO:0000256" key="6">
    <source>
        <dbReference type="ARBA" id="ARBA00025737"/>
    </source>
</evidence>
<feature type="domain" description="Dyp-type peroxidase C-terminal" evidence="8">
    <location>
        <begin position="150"/>
        <end position="314"/>
    </location>
</feature>
<dbReference type="GO" id="GO:0005829">
    <property type="term" value="C:cytosol"/>
    <property type="evidence" value="ECO:0007669"/>
    <property type="project" value="TreeGrafter"/>
</dbReference>
<sequence length="321" mass="34952">MSQGEDPTGARMPIVPQTVDGPLSSSAVFLTLVLSDRPGAATDARAALGELGGLVRAVGFRDLSGHLSCVAAIGADAWDAITGLSKPAQLHPFVEVKGDVHTARSTPGDLFFHIRAERADLCFEFERLLLAKLGDAVVRIDETVGFRYFDDRDLLGFVDGTENPTGRGMARWALVGDEDPDHVGGSYVVVQKYVHNLRNWNALGTEHQEKVIGRTKADNVELDEAPAARKSHRSLATIVDDQGVEHDILRDNMPFGRPAYGEYGTFFIGYSKDLWVIEHMLTRMFVGEPPGQYDRILDFSSATSGAAFFAPSNDVLESFGD</sequence>
<keyword evidence="3" id="KW-0479">Metal-binding</keyword>
<keyword evidence="4" id="KW-0560">Oxidoreductase</keyword>
<feature type="domain" description="Dyp-type peroxidase N-terminal" evidence="7">
    <location>
        <begin position="60"/>
        <end position="147"/>
    </location>
</feature>
<dbReference type="Proteomes" id="UP000309133">
    <property type="component" value="Unassembled WGS sequence"/>
</dbReference>
<dbReference type="InterPro" id="IPR006314">
    <property type="entry name" value="Dyp_peroxidase"/>
</dbReference>
<proteinExistence type="inferred from homology"/>
<organism evidence="9 10">
    <name type="scientific">Naasia lichenicola</name>
    <dbReference type="NCBI Taxonomy" id="2565933"/>
    <lineage>
        <taxon>Bacteria</taxon>
        <taxon>Bacillati</taxon>
        <taxon>Actinomycetota</taxon>
        <taxon>Actinomycetes</taxon>
        <taxon>Micrococcales</taxon>
        <taxon>Microbacteriaceae</taxon>
        <taxon>Naasia</taxon>
    </lineage>
</organism>
<keyword evidence="2 9" id="KW-0575">Peroxidase</keyword>
<dbReference type="GO" id="GO:0046872">
    <property type="term" value="F:metal ion binding"/>
    <property type="evidence" value="ECO:0007669"/>
    <property type="project" value="UniProtKB-KW"/>
</dbReference>
<comment type="caution">
    <text evidence="9">The sequence shown here is derived from an EMBL/GenBank/DDBJ whole genome shotgun (WGS) entry which is preliminary data.</text>
</comment>
<dbReference type="GO" id="GO:0004601">
    <property type="term" value="F:peroxidase activity"/>
    <property type="evidence" value="ECO:0007669"/>
    <property type="project" value="UniProtKB-KW"/>
</dbReference>
<accession>A0A4S4FRB9</accession>
<keyword evidence="10" id="KW-1185">Reference proteome</keyword>
<comment type="cofactor">
    <cofactor evidence="1">
        <name>heme b</name>
        <dbReference type="ChEBI" id="CHEBI:60344"/>
    </cofactor>
</comment>
<dbReference type="InterPro" id="IPR048327">
    <property type="entry name" value="Dyp_perox_N"/>
</dbReference>
<evidence type="ECO:0000256" key="2">
    <source>
        <dbReference type="ARBA" id="ARBA00022559"/>
    </source>
</evidence>
<evidence type="ECO:0000256" key="1">
    <source>
        <dbReference type="ARBA" id="ARBA00001970"/>
    </source>
</evidence>
<dbReference type="PANTHER" id="PTHR30521">
    <property type="entry name" value="DEFERROCHELATASE/PEROXIDASE"/>
    <property type="match status" value="1"/>
</dbReference>
<dbReference type="AlphaFoldDB" id="A0A4S4FRB9"/>
<dbReference type="GO" id="GO:0020037">
    <property type="term" value="F:heme binding"/>
    <property type="evidence" value="ECO:0007669"/>
    <property type="project" value="InterPro"/>
</dbReference>
<evidence type="ECO:0000313" key="10">
    <source>
        <dbReference type="Proteomes" id="UP000309133"/>
    </source>
</evidence>
<keyword evidence="5" id="KW-0408">Iron</keyword>
<dbReference type="EMBL" id="SSSM01000001">
    <property type="protein sequence ID" value="THG32848.1"/>
    <property type="molecule type" value="Genomic_DNA"/>
</dbReference>